<evidence type="ECO:0000313" key="4">
    <source>
        <dbReference type="EMBL" id="AIF17302.1"/>
    </source>
</evidence>
<keyword evidence="2" id="KW-0813">Transport</keyword>
<sequence>MEIAIVGTPEFTLGFQLAGIMRLHNPESIEETGNVLRTMLEEDEVGIIGGIL</sequence>
<dbReference type="SUPFAM" id="SSF159468">
    <property type="entry name" value="AtpF-like"/>
    <property type="match status" value="1"/>
</dbReference>
<evidence type="ECO:0000256" key="1">
    <source>
        <dbReference type="ARBA" id="ARBA00010148"/>
    </source>
</evidence>
<evidence type="ECO:0000256" key="2">
    <source>
        <dbReference type="ARBA" id="ARBA00022448"/>
    </source>
</evidence>
<dbReference type="Pfam" id="PF01990">
    <property type="entry name" value="ATP-synt_F"/>
    <property type="match status" value="1"/>
</dbReference>
<dbReference type="InterPro" id="IPR008218">
    <property type="entry name" value="ATPase_V1-cplx_f_g_su"/>
</dbReference>
<dbReference type="EMBL" id="KF901078">
    <property type="protein sequence ID" value="AIF17302.1"/>
    <property type="molecule type" value="Genomic_DNA"/>
</dbReference>
<protein>
    <submittedName>
        <fullName evidence="4">Uncharacterized protein</fullName>
    </submittedName>
</protein>
<dbReference type="GO" id="GO:0046961">
    <property type="term" value="F:proton-transporting ATPase activity, rotational mechanism"/>
    <property type="evidence" value="ECO:0007669"/>
    <property type="project" value="InterPro"/>
</dbReference>
<keyword evidence="3" id="KW-0406">Ion transport</keyword>
<dbReference type="Gene3D" id="3.40.50.10580">
    <property type="entry name" value="ATPase, V1 complex, subunit F"/>
    <property type="match status" value="1"/>
</dbReference>
<name>A0A075HSD4_9EURY</name>
<organism evidence="4">
    <name type="scientific">uncultured marine group II/III euryarchaeote KM3_77_B08</name>
    <dbReference type="NCBI Taxonomy" id="1456508"/>
    <lineage>
        <taxon>Archaea</taxon>
        <taxon>Methanobacteriati</taxon>
        <taxon>Methanobacteriota</taxon>
        <taxon>environmental samples</taxon>
    </lineage>
</organism>
<reference evidence="4" key="1">
    <citation type="journal article" date="2014" name="Genome Biol. Evol.">
        <title>Pangenome evidence for extensive interdomain horizontal transfer affecting lineage core and shell genes in uncultured planktonic thaumarchaeota and euryarchaeota.</title>
        <authorList>
            <person name="Deschamps P."/>
            <person name="Zivanovic Y."/>
            <person name="Moreira D."/>
            <person name="Rodriguez-Valera F."/>
            <person name="Lopez-Garcia P."/>
        </authorList>
    </citation>
    <scope>NUCLEOTIDE SEQUENCE</scope>
</reference>
<accession>A0A075HSD4</accession>
<proteinExistence type="inferred from homology"/>
<evidence type="ECO:0000256" key="3">
    <source>
        <dbReference type="ARBA" id="ARBA00023065"/>
    </source>
</evidence>
<comment type="similarity">
    <text evidence="1">Belongs to the V-ATPase F subunit family.</text>
</comment>
<dbReference type="InterPro" id="IPR036906">
    <property type="entry name" value="ATPase_V1_fsu_sf"/>
</dbReference>
<dbReference type="AlphaFoldDB" id="A0A075HSD4"/>